<dbReference type="Proteomes" id="UP000094472">
    <property type="component" value="Unassembled WGS sequence"/>
</dbReference>
<proteinExistence type="inferred from homology"/>
<protein>
    <submittedName>
        <fullName evidence="7">Uncharacterized protein</fullName>
    </submittedName>
</protein>
<keyword evidence="4" id="KW-0788">Thiol protease</keyword>
<dbReference type="AlphaFoldDB" id="A0A1E3W7A2"/>
<dbReference type="Pfam" id="PF18348">
    <property type="entry name" value="SH3_16"/>
    <property type="match status" value="1"/>
</dbReference>
<dbReference type="PROSITE" id="PS51935">
    <property type="entry name" value="NLPC_P60"/>
    <property type="match status" value="1"/>
</dbReference>
<dbReference type="OrthoDB" id="9813368at2"/>
<dbReference type="PANTHER" id="PTHR47359:SF3">
    <property type="entry name" value="NLP_P60 DOMAIN-CONTAINING PROTEIN-RELATED"/>
    <property type="match status" value="1"/>
</dbReference>
<dbReference type="STRING" id="1774969.AUC69_05210"/>
<comment type="caution">
    <text evidence="7">The sequence shown here is derived from an EMBL/GenBank/DDBJ whole genome shotgun (WGS) entry which is preliminary data.</text>
</comment>
<keyword evidence="3" id="KW-0378">Hydrolase</keyword>
<sequence>MTKRLDPRRHVYRADLAAEHLRGTVQAERFATGEHRQVAAASLPLRREPRFDAPLDTEVLHGERVTVYDEQEGWAWVQLHHDHYVGYVPSGGLSADVTLPTHRVAVLRTYVFPEPDSKVPPLAMLSLTARVAVAEAAGRYLRLAGGGFVYARHAVPEGEVAADYVAVAESFLGTPYLWGGRTSVGLDCSGLVQLAAAAGGHAVPRDADMQAAEAGDPIDWRGGAALARGDLVFWEGHVGIMTSPEDFLHANAHHMAVEAEPFAEARDRIKAAGFEITDVRRLPLTRHG</sequence>
<evidence type="ECO:0000313" key="8">
    <source>
        <dbReference type="Proteomes" id="UP000094472"/>
    </source>
</evidence>
<comment type="similarity">
    <text evidence="1">Belongs to the peptidase C40 family.</text>
</comment>
<dbReference type="Gene3D" id="3.90.1720.10">
    <property type="entry name" value="endopeptidase domain like (from Nostoc punctiforme)"/>
    <property type="match status" value="1"/>
</dbReference>
<dbReference type="PANTHER" id="PTHR47359">
    <property type="entry name" value="PEPTIDOGLYCAN DL-ENDOPEPTIDASE CWLO"/>
    <property type="match status" value="1"/>
</dbReference>
<dbReference type="GO" id="GO:0008234">
    <property type="term" value="F:cysteine-type peptidase activity"/>
    <property type="evidence" value="ECO:0007669"/>
    <property type="project" value="UniProtKB-KW"/>
</dbReference>
<dbReference type="Gene3D" id="2.30.30.40">
    <property type="entry name" value="SH3 Domains"/>
    <property type="match status" value="1"/>
</dbReference>
<evidence type="ECO:0000256" key="4">
    <source>
        <dbReference type="ARBA" id="ARBA00022807"/>
    </source>
</evidence>
<dbReference type="InterPro" id="IPR003646">
    <property type="entry name" value="SH3-like_bac-type"/>
</dbReference>
<keyword evidence="2" id="KW-0645">Protease</keyword>
<evidence type="ECO:0000313" key="7">
    <source>
        <dbReference type="EMBL" id="ODS01664.1"/>
    </source>
</evidence>
<gene>
    <name evidence="7" type="ORF">AUC69_05210</name>
</gene>
<feature type="domain" description="NlpC/P60" evidence="6">
    <location>
        <begin position="158"/>
        <end position="283"/>
    </location>
</feature>
<dbReference type="Pfam" id="PF00877">
    <property type="entry name" value="NLPC_P60"/>
    <property type="match status" value="1"/>
</dbReference>
<dbReference type="InterPro" id="IPR041382">
    <property type="entry name" value="SH3_16"/>
</dbReference>
<dbReference type="SUPFAM" id="SSF54001">
    <property type="entry name" value="Cysteine proteinases"/>
    <property type="match status" value="1"/>
</dbReference>
<feature type="domain" description="SH3b" evidence="5">
    <location>
        <begin position="33"/>
        <end position="97"/>
    </location>
</feature>
<dbReference type="GO" id="GO:0006508">
    <property type="term" value="P:proteolysis"/>
    <property type="evidence" value="ECO:0007669"/>
    <property type="project" value="UniProtKB-KW"/>
</dbReference>
<evidence type="ECO:0000259" key="5">
    <source>
        <dbReference type="PROSITE" id="PS51781"/>
    </source>
</evidence>
<evidence type="ECO:0000259" key="6">
    <source>
        <dbReference type="PROSITE" id="PS51935"/>
    </source>
</evidence>
<dbReference type="InterPro" id="IPR038765">
    <property type="entry name" value="Papain-like_cys_pep_sf"/>
</dbReference>
<dbReference type="InterPro" id="IPR051794">
    <property type="entry name" value="PG_Endopeptidase_C40"/>
</dbReference>
<organism evidence="7 8">
    <name type="scientific">Methyloceanibacter superfactus</name>
    <dbReference type="NCBI Taxonomy" id="1774969"/>
    <lineage>
        <taxon>Bacteria</taxon>
        <taxon>Pseudomonadati</taxon>
        <taxon>Pseudomonadota</taxon>
        <taxon>Alphaproteobacteria</taxon>
        <taxon>Hyphomicrobiales</taxon>
        <taxon>Hyphomicrobiaceae</taxon>
        <taxon>Methyloceanibacter</taxon>
    </lineage>
</organism>
<reference evidence="7 8" key="1">
    <citation type="journal article" date="2016" name="Environ. Microbiol.">
        <title>New Methyloceanibacter diversity from North Sea sediments includes methanotroph containing solely the soluble methane monooxygenase.</title>
        <authorList>
            <person name="Vekeman B."/>
            <person name="Kerckhof F.M."/>
            <person name="Cremers G."/>
            <person name="de Vos P."/>
            <person name="Vandamme P."/>
            <person name="Boon N."/>
            <person name="Op den Camp H.J."/>
            <person name="Heylen K."/>
        </authorList>
    </citation>
    <scope>NUCLEOTIDE SEQUENCE [LARGE SCALE GENOMIC DNA]</scope>
    <source>
        <strain evidence="7 8">R-67175</strain>
    </source>
</reference>
<dbReference type="InterPro" id="IPR000064">
    <property type="entry name" value="NLP_P60_dom"/>
</dbReference>
<dbReference type="PROSITE" id="PS51781">
    <property type="entry name" value="SH3B"/>
    <property type="match status" value="1"/>
</dbReference>
<dbReference type="EMBL" id="LPWF01000004">
    <property type="protein sequence ID" value="ODS01664.1"/>
    <property type="molecule type" value="Genomic_DNA"/>
</dbReference>
<dbReference type="RefSeq" id="WP_069440539.1">
    <property type="nucleotide sequence ID" value="NZ_LPWF01000004.1"/>
</dbReference>
<evidence type="ECO:0000256" key="2">
    <source>
        <dbReference type="ARBA" id="ARBA00022670"/>
    </source>
</evidence>
<keyword evidence="8" id="KW-1185">Reference proteome</keyword>
<accession>A0A1E3W7A2</accession>
<name>A0A1E3W7A2_9HYPH</name>
<evidence type="ECO:0000256" key="1">
    <source>
        <dbReference type="ARBA" id="ARBA00007074"/>
    </source>
</evidence>
<evidence type="ECO:0000256" key="3">
    <source>
        <dbReference type="ARBA" id="ARBA00022801"/>
    </source>
</evidence>